<evidence type="ECO:0000256" key="1">
    <source>
        <dbReference type="SAM" id="Coils"/>
    </source>
</evidence>
<dbReference type="EMBL" id="OW150024">
    <property type="protein sequence ID" value="CAH2031303.1"/>
    <property type="molecule type" value="Genomic_DNA"/>
</dbReference>
<accession>A0ABM9D7W3</accession>
<name>A0ABM9D7W3_9BACT</name>
<feature type="coiled-coil region" evidence="1">
    <location>
        <begin position="9"/>
        <end position="36"/>
    </location>
</feature>
<keyword evidence="1" id="KW-0175">Coiled coil</keyword>
<dbReference type="SUPFAM" id="SSF46565">
    <property type="entry name" value="Chaperone J-domain"/>
    <property type="match status" value="1"/>
</dbReference>
<reference evidence="2 3" key="1">
    <citation type="submission" date="2022-03" db="EMBL/GenBank/DDBJ databases">
        <authorList>
            <person name="Koch H."/>
        </authorList>
    </citation>
    <scope>NUCLEOTIDE SEQUENCE [LARGE SCALE GENOMIC DNA]</scope>
    <source>
        <strain evidence="2 3">G1</strain>
    </source>
</reference>
<protein>
    <recommendedName>
        <fullName evidence="4">J domain-containing protein</fullName>
    </recommendedName>
</protein>
<dbReference type="InterPro" id="IPR032675">
    <property type="entry name" value="LRR_dom_sf"/>
</dbReference>
<feature type="coiled-coil region" evidence="1">
    <location>
        <begin position="179"/>
        <end position="206"/>
    </location>
</feature>
<keyword evidence="3" id="KW-1185">Reference proteome</keyword>
<evidence type="ECO:0008006" key="4">
    <source>
        <dbReference type="Google" id="ProtNLM"/>
    </source>
</evidence>
<dbReference type="RefSeq" id="WP_305732136.1">
    <property type="nucleotide sequence ID" value="NZ_OW150024.1"/>
</dbReference>
<dbReference type="Pfam" id="PF13516">
    <property type="entry name" value="LRR_6"/>
    <property type="match status" value="1"/>
</dbReference>
<evidence type="ECO:0000313" key="2">
    <source>
        <dbReference type="EMBL" id="CAH2031303.1"/>
    </source>
</evidence>
<dbReference type="Proteomes" id="UP001295463">
    <property type="component" value="Chromosome"/>
</dbReference>
<dbReference type="InterPro" id="IPR036869">
    <property type="entry name" value="J_dom_sf"/>
</dbReference>
<dbReference type="Gene3D" id="3.80.10.10">
    <property type="entry name" value="Ribonuclease Inhibitor"/>
    <property type="match status" value="1"/>
</dbReference>
<evidence type="ECO:0000313" key="3">
    <source>
        <dbReference type="Proteomes" id="UP001295463"/>
    </source>
</evidence>
<organism evidence="2 3">
    <name type="scientific">Trichlorobacter ammonificans</name>
    <dbReference type="NCBI Taxonomy" id="2916410"/>
    <lineage>
        <taxon>Bacteria</taxon>
        <taxon>Pseudomonadati</taxon>
        <taxon>Thermodesulfobacteriota</taxon>
        <taxon>Desulfuromonadia</taxon>
        <taxon>Geobacterales</taxon>
        <taxon>Geobacteraceae</taxon>
        <taxon>Trichlorobacter</taxon>
    </lineage>
</organism>
<dbReference type="InterPro" id="IPR001611">
    <property type="entry name" value="Leu-rich_rpt"/>
</dbReference>
<dbReference type="SUPFAM" id="SSF52047">
    <property type="entry name" value="RNI-like"/>
    <property type="match status" value="1"/>
</dbReference>
<sequence>MRTPEEIELNEKRRILAELLEEQAGYERELATVKSEIRLFERAYEQVLGGRIAELEQLEWQISGLLGTGERTEEHHKYFHTAETGSTFTTGTTAHLDDEIDTTAKVAAEKSLKTLYRKVAKTIHPDLASDEEEKSRRQELMAVANLAYQEGDRSRLNKILKEWQMGPETAKGIDIGAELIRLIRRIAQTRQNIRDLIERIEELRNSDIYCFRQRVDEGLADGIDYLAEMAATVDLDIAKARKRLAQLQGQPEPVEERQAPALETRVIRFPGDAPCGMLYLRAISSVDYRDWQKLGPARGAREIPLDKGVRLDVRGDGDGNSPMEFIEQLQPDDLQALFLYDVGNEALTWLSRLSGLQELYLSNTTVTDEGLKELACLSGLRRLYIYHTEITDSGLENLCALKGLRWLTLSGTRTTDEGLAAFRSAMPSCKVITFKWRYE</sequence>
<proteinExistence type="predicted"/>
<gene>
    <name evidence="2" type="ORF">GEAMG1_1473</name>
</gene>